<dbReference type="Proteomes" id="UP000009136">
    <property type="component" value="Chromosome 13"/>
</dbReference>
<evidence type="ECO:0000256" key="17">
    <source>
        <dbReference type="SAM" id="Phobius"/>
    </source>
</evidence>
<evidence type="ECO:0000256" key="2">
    <source>
        <dbReference type="ARBA" id="ARBA00004479"/>
    </source>
</evidence>
<comment type="caution">
    <text evidence="15">Lacks conserved residue(s) required for the propagation of feature annotation.</text>
</comment>
<evidence type="ECO:0000256" key="12">
    <source>
        <dbReference type="ARBA" id="ARBA00023170"/>
    </source>
</evidence>
<evidence type="ECO:0000256" key="9">
    <source>
        <dbReference type="ARBA" id="ARBA00022989"/>
    </source>
</evidence>
<dbReference type="InterPro" id="IPR000436">
    <property type="entry name" value="Sushi_SCR_CCP_dom"/>
</dbReference>
<evidence type="ECO:0000256" key="7">
    <source>
        <dbReference type="ARBA" id="ARBA00022737"/>
    </source>
</evidence>
<keyword evidence="11" id="KW-1015">Disulfide bond</keyword>
<reference evidence="19" key="2">
    <citation type="submission" date="2025-08" db="UniProtKB">
        <authorList>
            <consortium name="Ensembl"/>
        </authorList>
    </citation>
    <scope>IDENTIFICATION</scope>
    <source>
        <strain evidence="19">Hereford</strain>
    </source>
</reference>
<reference evidence="19" key="1">
    <citation type="submission" date="2018-03" db="EMBL/GenBank/DDBJ databases">
        <title>ARS-UCD1.2.</title>
        <authorList>
            <person name="Rosen B.D."/>
            <person name="Bickhart D.M."/>
            <person name="Koren S."/>
            <person name="Schnabel R.D."/>
            <person name="Hall R."/>
            <person name="Zimin A."/>
            <person name="Dreischer C."/>
            <person name="Schultheiss S."/>
            <person name="Schroeder S.G."/>
            <person name="Elsik C.G."/>
            <person name="Couldrey C."/>
            <person name="Liu G.E."/>
            <person name="Van Tassell C.P."/>
            <person name="Phillippy A.M."/>
            <person name="Smith T.P.L."/>
            <person name="Medrano J.F."/>
        </authorList>
    </citation>
    <scope>NUCLEOTIDE SEQUENCE [LARGE SCALE GENOMIC DNA]</scope>
    <source>
        <strain evidence="19">Hereford</strain>
    </source>
</reference>
<comment type="function">
    <text evidence="1">Receptor for interleukin-2. The receptor is involved in the regulation of immune tolerance by controlling regulatory T cells (TREGs) activity. TREGs suppress the activation and expansion of autoreactive T-cells.</text>
</comment>
<evidence type="ECO:0000256" key="15">
    <source>
        <dbReference type="PROSITE-ProRule" id="PRU00302"/>
    </source>
</evidence>
<feature type="compositionally biased region" description="Basic and acidic residues" evidence="16">
    <location>
        <begin position="178"/>
        <end position="189"/>
    </location>
</feature>
<feature type="domain" description="Sushi" evidence="18">
    <location>
        <begin position="180"/>
        <end position="245"/>
    </location>
</feature>
<sequence>MATQSSVLAWRIPWTEEPGGLKSMGSQRVRDVGSDSACTLCYRFLCNCWPARPFKLLLFSPFWVRGKSGVHANPLNQGKKEACHDDPPSLRNAMFKVFRYEVGTMINCDCKTGFRRVSAVMRCVGDSSHSAWENRCFCNSTSPAKNPVKQVTPAPEEQREKKPTDAQNQTQPPEEADLPGHCEEPPPWEHEREPLKRVYHFTLGQTVHYQCAQGFRALQTSPAESTCMMINGELRWTRPRLKCIREGEHGQASDDAEPQESTEAPPGSGTFLPTRMAGTTDFQKPTDEIATLDTFIFTTEYQIAVAGCTLLLASILLLSCLTWQRKWKKNRRTI</sequence>
<keyword evidence="4 15" id="KW-0768">Sushi</keyword>
<evidence type="ECO:0000313" key="19">
    <source>
        <dbReference type="Ensembl" id="ENSBTAP00000079693.1"/>
    </source>
</evidence>
<dbReference type="Ensembl" id="ENSBTAT00000121776.1">
    <property type="protein sequence ID" value="ENSBTAP00000079693.1"/>
    <property type="gene ID" value="ENSBTAG00000020892.7"/>
</dbReference>
<dbReference type="GO" id="GO:0002682">
    <property type="term" value="P:regulation of immune system process"/>
    <property type="evidence" value="ECO:0007669"/>
    <property type="project" value="UniProtKB-ARBA"/>
</dbReference>
<evidence type="ECO:0000256" key="11">
    <source>
        <dbReference type="ARBA" id="ARBA00023157"/>
    </source>
</evidence>
<comment type="subcellular location">
    <subcellularLocation>
        <location evidence="2">Membrane</location>
        <topology evidence="2">Single-pass type I membrane protein</topology>
    </subcellularLocation>
</comment>
<evidence type="ECO:0000313" key="20">
    <source>
        <dbReference type="Proteomes" id="UP000009136"/>
    </source>
</evidence>
<dbReference type="InterPro" id="IPR015486">
    <property type="entry name" value="IL-2_rcpt_alpha"/>
</dbReference>
<keyword evidence="20" id="KW-1185">Reference proteome</keyword>
<evidence type="ECO:0000256" key="8">
    <source>
        <dbReference type="ARBA" id="ARBA00022859"/>
    </source>
</evidence>
<evidence type="ECO:0000259" key="18">
    <source>
        <dbReference type="PROSITE" id="PS50923"/>
    </source>
</evidence>
<evidence type="ECO:0000256" key="5">
    <source>
        <dbReference type="ARBA" id="ARBA00022692"/>
    </source>
</evidence>
<reference evidence="19" key="3">
    <citation type="submission" date="2025-09" db="UniProtKB">
        <authorList>
            <consortium name="Ensembl"/>
        </authorList>
    </citation>
    <scope>IDENTIFICATION</scope>
    <source>
        <strain evidence="19">Hereford</strain>
    </source>
</reference>
<dbReference type="Gene3D" id="2.10.70.10">
    <property type="entry name" value="Complement Module, domain 1"/>
    <property type="match status" value="1"/>
</dbReference>
<accession>A0AAA9S3L3</accession>
<feature type="transmembrane region" description="Helical" evidence="17">
    <location>
        <begin position="301"/>
        <end position="323"/>
    </location>
</feature>
<dbReference type="InterPro" id="IPR035976">
    <property type="entry name" value="Sushi/SCR/CCP_sf"/>
</dbReference>
<evidence type="ECO:0000256" key="13">
    <source>
        <dbReference type="ARBA" id="ARBA00023180"/>
    </source>
</evidence>
<dbReference type="GeneTree" id="ENSGT00390000018872"/>
<evidence type="ECO:0000256" key="1">
    <source>
        <dbReference type="ARBA" id="ARBA00002381"/>
    </source>
</evidence>
<feature type="region of interest" description="Disordered" evidence="16">
    <location>
        <begin position="144"/>
        <end position="189"/>
    </location>
</feature>
<dbReference type="GO" id="GO:0004911">
    <property type="term" value="F:interleukin-2 receptor activity"/>
    <property type="evidence" value="ECO:0007669"/>
    <property type="project" value="InterPro"/>
</dbReference>
<dbReference type="Gene3D" id="2.20.28.230">
    <property type="match status" value="2"/>
</dbReference>
<dbReference type="Pfam" id="PF00084">
    <property type="entry name" value="Sushi"/>
    <property type="match status" value="1"/>
</dbReference>
<evidence type="ECO:0000256" key="6">
    <source>
        <dbReference type="ARBA" id="ARBA00022729"/>
    </source>
</evidence>
<keyword evidence="8" id="KW-0391">Immunity</keyword>
<dbReference type="GO" id="GO:0019976">
    <property type="term" value="F:interleukin-2 binding"/>
    <property type="evidence" value="ECO:0007669"/>
    <property type="project" value="InterPro"/>
</dbReference>
<dbReference type="PANTHER" id="PTHR10573">
    <property type="entry name" value="INTERLEUKIN-2 RECEPTOR ALPHA CHAIN"/>
    <property type="match status" value="1"/>
</dbReference>
<dbReference type="PANTHER" id="PTHR10573:SF0">
    <property type="entry name" value="INTERLEUKIN-2 RECEPTOR SUBUNIT ALPHA"/>
    <property type="match status" value="1"/>
</dbReference>
<keyword evidence="13" id="KW-0325">Glycoprotein</keyword>
<name>A0AAA9S3L3_BOVIN</name>
<proteinExistence type="predicted"/>
<keyword evidence="5 17" id="KW-0812">Transmembrane</keyword>
<dbReference type="CDD" id="cd00033">
    <property type="entry name" value="CCP"/>
    <property type="match status" value="1"/>
</dbReference>
<dbReference type="FunFam" id="2.20.28.230:FF:000002">
    <property type="entry name" value="Interleukin-2 receptor subunit alpha"/>
    <property type="match status" value="1"/>
</dbReference>
<evidence type="ECO:0000256" key="10">
    <source>
        <dbReference type="ARBA" id="ARBA00023136"/>
    </source>
</evidence>
<protein>
    <recommendedName>
        <fullName evidence="3">Interleukin-2 receptor subunit alpha</fullName>
    </recommendedName>
</protein>
<evidence type="ECO:0000256" key="14">
    <source>
        <dbReference type="ARBA" id="ARBA00025938"/>
    </source>
</evidence>
<feature type="region of interest" description="Disordered" evidence="16">
    <location>
        <begin position="247"/>
        <end position="280"/>
    </location>
</feature>
<dbReference type="SMART" id="SM00032">
    <property type="entry name" value="CCP"/>
    <property type="match status" value="2"/>
</dbReference>
<keyword evidence="12" id="KW-0675">Receptor</keyword>
<dbReference type="AlphaFoldDB" id="A0AAA9S3L3"/>
<evidence type="ECO:0000256" key="16">
    <source>
        <dbReference type="SAM" id="MobiDB-lite"/>
    </source>
</evidence>
<dbReference type="GO" id="GO:0016020">
    <property type="term" value="C:membrane"/>
    <property type="evidence" value="ECO:0007669"/>
    <property type="project" value="UniProtKB-SubCell"/>
</dbReference>
<keyword evidence="7" id="KW-0677">Repeat</keyword>
<evidence type="ECO:0000256" key="4">
    <source>
        <dbReference type="ARBA" id="ARBA00022659"/>
    </source>
</evidence>
<dbReference type="SUPFAM" id="SSF57535">
    <property type="entry name" value="Complement control module/SCR domain"/>
    <property type="match status" value="2"/>
</dbReference>
<evidence type="ECO:0000256" key="3">
    <source>
        <dbReference type="ARBA" id="ARBA00013445"/>
    </source>
</evidence>
<dbReference type="GO" id="GO:0006955">
    <property type="term" value="P:immune response"/>
    <property type="evidence" value="ECO:0007669"/>
    <property type="project" value="UniProtKB-ARBA"/>
</dbReference>
<keyword evidence="10 17" id="KW-0472">Membrane</keyword>
<keyword evidence="9 17" id="KW-1133">Transmembrane helix</keyword>
<gene>
    <name evidence="19" type="primary">IL2RA</name>
</gene>
<keyword evidence="6" id="KW-0732">Signal</keyword>
<comment type="subunit">
    <text evidence="14">Non-covalent dimer of an alpha and a beta subunit. IL2R exists in 3 different forms: a high affinity dimer, an intermediate affinity monomer (beta subunit), and a low affinity monomer (alpha subunit). The high and intermediate affinity forms also associate with a gamma subunit.</text>
</comment>
<organism evidence="19 20">
    <name type="scientific">Bos taurus</name>
    <name type="common">Bovine</name>
    <dbReference type="NCBI Taxonomy" id="9913"/>
    <lineage>
        <taxon>Eukaryota</taxon>
        <taxon>Metazoa</taxon>
        <taxon>Chordata</taxon>
        <taxon>Craniata</taxon>
        <taxon>Vertebrata</taxon>
        <taxon>Euteleostomi</taxon>
        <taxon>Mammalia</taxon>
        <taxon>Eutheria</taxon>
        <taxon>Laurasiatheria</taxon>
        <taxon>Artiodactyla</taxon>
        <taxon>Ruminantia</taxon>
        <taxon>Pecora</taxon>
        <taxon>Bovidae</taxon>
        <taxon>Bovinae</taxon>
        <taxon>Bos</taxon>
    </lineage>
</organism>
<dbReference type="PROSITE" id="PS50923">
    <property type="entry name" value="SUSHI"/>
    <property type="match status" value="1"/>
</dbReference>